<comment type="subcellular location">
    <subcellularLocation>
        <location evidence="1 7">Cell membrane</location>
        <topology evidence="1 7">Multi-pass membrane protein</topology>
    </subcellularLocation>
</comment>
<proteinExistence type="inferred from homology"/>
<dbReference type="SUPFAM" id="SSF161098">
    <property type="entry name" value="MetI-like"/>
    <property type="match status" value="1"/>
</dbReference>
<dbReference type="PROSITE" id="PS50928">
    <property type="entry name" value="ABC_TM1"/>
    <property type="match status" value="1"/>
</dbReference>
<evidence type="ECO:0000313" key="11">
    <source>
        <dbReference type="Proteomes" id="UP000244729"/>
    </source>
</evidence>
<dbReference type="EMBL" id="CP028913">
    <property type="protein sequence ID" value="AWB96549.1"/>
    <property type="molecule type" value="Genomic_DNA"/>
</dbReference>
<dbReference type="GO" id="GO:0055085">
    <property type="term" value="P:transmembrane transport"/>
    <property type="evidence" value="ECO:0007669"/>
    <property type="project" value="InterPro"/>
</dbReference>
<evidence type="ECO:0000256" key="2">
    <source>
        <dbReference type="ARBA" id="ARBA00022448"/>
    </source>
</evidence>
<evidence type="ECO:0000256" key="6">
    <source>
        <dbReference type="ARBA" id="ARBA00023136"/>
    </source>
</evidence>
<dbReference type="AlphaFoldDB" id="A0A2S0WYV6"/>
<feature type="domain" description="ABC transmembrane type-1" evidence="9">
    <location>
        <begin position="78"/>
        <end position="271"/>
    </location>
</feature>
<evidence type="ECO:0000256" key="7">
    <source>
        <dbReference type="RuleBase" id="RU363032"/>
    </source>
</evidence>
<sequence>MSATAASTGAAPQGRGGSRPHGMSPRTETTLRIVAPVAVGLIVLGIWQFLVSVVGVSDYLLPSPASIVEELIAYWPSVVQATLLTGTNALLGLIVGSILGIALAALAARWRPIDQMSAPVVASLAVIPIVALAPVLNSMFGADSQFGRQAIAALASFVPVFVNTLRGFRQTDPVHRDLMKAYAANSGQVLRTLTLPTARPFILTGIRIASSLAVISALVAEYFGGPRGGLGGLISTSAASSAYARAWAYVVASIALGLLFYLATLALERLLQPAGNGRTTPSDGAN</sequence>
<evidence type="ECO:0000256" key="8">
    <source>
        <dbReference type="SAM" id="MobiDB-lite"/>
    </source>
</evidence>
<evidence type="ECO:0000259" key="9">
    <source>
        <dbReference type="PROSITE" id="PS50928"/>
    </source>
</evidence>
<evidence type="ECO:0000256" key="1">
    <source>
        <dbReference type="ARBA" id="ARBA00004651"/>
    </source>
</evidence>
<feature type="transmembrane region" description="Helical" evidence="7">
    <location>
        <begin position="243"/>
        <end position="263"/>
    </location>
</feature>
<feature type="transmembrane region" description="Helical" evidence="7">
    <location>
        <begin position="201"/>
        <end position="223"/>
    </location>
</feature>
<gene>
    <name evidence="10" type="ORF">DCE93_13585</name>
</gene>
<dbReference type="CDD" id="cd06261">
    <property type="entry name" value="TM_PBP2"/>
    <property type="match status" value="1"/>
</dbReference>
<dbReference type="InterPro" id="IPR000515">
    <property type="entry name" value="MetI-like"/>
</dbReference>
<dbReference type="RefSeq" id="WP_108596345.1">
    <property type="nucleotide sequence ID" value="NZ_CP028913.1"/>
</dbReference>
<dbReference type="OrthoDB" id="3574452at2"/>
<dbReference type="KEGG" id="agm:DCE93_13585"/>
<dbReference type="GO" id="GO:0005886">
    <property type="term" value="C:plasma membrane"/>
    <property type="evidence" value="ECO:0007669"/>
    <property type="project" value="UniProtKB-SubCell"/>
</dbReference>
<keyword evidence="2 7" id="KW-0813">Transport</keyword>
<evidence type="ECO:0000313" key="10">
    <source>
        <dbReference type="EMBL" id="AWB96549.1"/>
    </source>
</evidence>
<keyword evidence="5 7" id="KW-1133">Transmembrane helix</keyword>
<feature type="transmembrane region" description="Helical" evidence="7">
    <location>
        <begin position="120"/>
        <end position="140"/>
    </location>
</feature>
<feature type="transmembrane region" description="Helical" evidence="7">
    <location>
        <begin position="89"/>
        <end position="108"/>
    </location>
</feature>
<protein>
    <submittedName>
        <fullName evidence="10">Nitrate ABC transporter permease</fullName>
    </submittedName>
</protein>
<keyword evidence="6 7" id="KW-0472">Membrane</keyword>
<dbReference type="PANTHER" id="PTHR30151:SF0">
    <property type="entry name" value="ABC TRANSPORTER PERMEASE PROTEIN MJ0413-RELATED"/>
    <property type="match status" value="1"/>
</dbReference>
<organism evidence="10 11">
    <name type="scientific">Agromyces badenianii</name>
    <dbReference type="NCBI Taxonomy" id="2080742"/>
    <lineage>
        <taxon>Bacteria</taxon>
        <taxon>Bacillati</taxon>
        <taxon>Actinomycetota</taxon>
        <taxon>Actinomycetes</taxon>
        <taxon>Micrococcales</taxon>
        <taxon>Microbacteriaceae</taxon>
        <taxon>Agromyces</taxon>
    </lineage>
</organism>
<comment type="similarity">
    <text evidence="7">Belongs to the binding-protein-dependent transport system permease family.</text>
</comment>
<feature type="transmembrane region" description="Helical" evidence="7">
    <location>
        <begin position="146"/>
        <end position="165"/>
    </location>
</feature>
<feature type="region of interest" description="Disordered" evidence="8">
    <location>
        <begin position="1"/>
        <end position="26"/>
    </location>
</feature>
<evidence type="ECO:0000256" key="3">
    <source>
        <dbReference type="ARBA" id="ARBA00022475"/>
    </source>
</evidence>
<keyword evidence="3" id="KW-1003">Cell membrane</keyword>
<dbReference type="PANTHER" id="PTHR30151">
    <property type="entry name" value="ALKANE SULFONATE ABC TRANSPORTER-RELATED, MEMBRANE SUBUNIT"/>
    <property type="match status" value="1"/>
</dbReference>
<feature type="transmembrane region" description="Helical" evidence="7">
    <location>
        <begin position="33"/>
        <end position="56"/>
    </location>
</feature>
<keyword evidence="4 7" id="KW-0812">Transmembrane</keyword>
<reference evidence="10 11" key="1">
    <citation type="submission" date="2018-04" db="EMBL/GenBank/DDBJ databases">
        <authorList>
            <person name="Li J."/>
        </authorList>
    </citation>
    <scope>NUCLEOTIDE SEQUENCE [LARGE SCALE GENOMIC DNA]</scope>
    <source>
        <strain evidence="11">30A</strain>
    </source>
</reference>
<name>A0A2S0WYV6_9MICO</name>
<evidence type="ECO:0000256" key="4">
    <source>
        <dbReference type="ARBA" id="ARBA00022692"/>
    </source>
</evidence>
<accession>A0A2S0WYV6</accession>
<dbReference type="Pfam" id="PF00528">
    <property type="entry name" value="BPD_transp_1"/>
    <property type="match status" value="1"/>
</dbReference>
<evidence type="ECO:0000256" key="5">
    <source>
        <dbReference type="ARBA" id="ARBA00022989"/>
    </source>
</evidence>
<keyword evidence="11" id="KW-1185">Reference proteome</keyword>
<dbReference type="Proteomes" id="UP000244729">
    <property type="component" value="Chromosome"/>
</dbReference>
<dbReference type="Gene3D" id="1.10.3720.10">
    <property type="entry name" value="MetI-like"/>
    <property type="match status" value="1"/>
</dbReference>
<dbReference type="InterPro" id="IPR035906">
    <property type="entry name" value="MetI-like_sf"/>
</dbReference>